<proteinExistence type="predicted"/>
<comment type="caution">
    <text evidence="1">The sequence shown here is derived from an EMBL/GenBank/DDBJ whole genome shotgun (WGS) entry which is preliminary data.</text>
</comment>
<reference evidence="1" key="1">
    <citation type="submission" date="2021-06" db="EMBL/GenBank/DDBJ databases">
        <authorList>
            <person name="Kallberg Y."/>
            <person name="Tangrot J."/>
            <person name="Rosling A."/>
        </authorList>
    </citation>
    <scope>NUCLEOTIDE SEQUENCE</scope>
    <source>
        <strain evidence="1">AU212A</strain>
    </source>
</reference>
<accession>A0ACA9KUU6</accession>
<gene>
    <name evidence="1" type="ORF">SCALOS_LOCUS2978</name>
</gene>
<keyword evidence="2" id="KW-1185">Reference proteome</keyword>
<organism evidence="1 2">
    <name type="scientific">Scutellospora calospora</name>
    <dbReference type="NCBI Taxonomy" id="85575"/>
    <lineage>
        <taxon>Eukaryota</taxon>
        <taxon>Fungi</taxon>
        <taxon>Fungi incertae sedis</taxon>
        <taxon>Mucoromycota</taxon>
        <taxon>Glomeromycotina</taxon>
        <taxon>Glomeromycetes</taxon>
        <taxon>Diversisporales</taxon>
        <taxon>Gigasporaceae</taxon>
        <taxon>Scutellospora</taxon>
    </lineage>
</organism>
<dbReference type="EMBL" id="CAJVPM010002918">
    <property type="protein sequence ID" value="CAG8494630.1"/>
    <property type="molecule type" value="Genomic_DNA"/>
</dbReference>
<dbReference type="Proteomes" id="UP000789860">
    <property type="component" value="Unassembled WGS sequence"/>
</dbReference>
<sequence>MSHNFTINVTSPMRYQTPNFSVFTPLINLPFPPTIKAAEIVDRRKSSQLTMKSPNAFFIYRKAFLDHLSETYKDLKMTDVSKLVGICWRNEPEVVKEEYRKLSKQVEIELNNKRQKNVSFRRVVWKNSKLSDLSYSSNQFVFYEFIPNPSQNSFDSTSDTPSVSAPITTPSTENTTPFFLSPVPNVNYSFKDQFNVVSQDNMDIELLPDIIQHDNNDNLGSDMFDPYSNPLFVYDVIQQQNDIVDPGNKFGLEFP</sequence>
<evidence type="ECO:0000313" key="2">
    <source>
        <dbReference type="Proteomes" id="UP000789860"/>
    </source>
</evidence>
<name>A0ACA9KUU6_9GLOM</name>
<evidence type="ECO:0000313" key="1">
    <source>
        <dbReference type="EMBL" id="CAG8494630.1"/>
    </source>
</evidence>
<protein>
    <submittedName>
        <fullName evidence="1">8794_t:CDS:1</fullName>
    </submittedName>
</protein>